<evidence type="ECO:0000256" key="1">
    <source>
        <dbReference type="SAM" id="MobiDB-lite"/>
    </source>
</evidence>
<name>A0A0W0G987_MONRR</name>
<organism evidence="2 3">
    <name type="scientific">Moniliophthora roreri</name>
    <name type="common">Frosty pod rot fungus</name>
    <name type="synonym">Monilia roreri</name>
    <dbReference type="NCBI Taxonomy" id="221103"/>
    <lineage>
        <taxon>Eukaryota</taxon>
        <taxon>Fungi</taxon>
        <taxon>Dikarya</taxon>
        <taxon>Basidiomycota</taxon>
        <taxon>Agaricomycotina</taxon>
        <taxon>Agaricomycetes</taxon>
        <taxon>Agaricomycetidae</taxon>
        <taxon>Agaricales</taxon>
        <taxon>Marasmiineae</taxon>
        <taxon>Marasmiaceae</taxon>
        <taxon>Moniliophthora</taxon>
    </lineage>
</organism>
<dbReference type="AlphaFoldDB" id="A0A0W0G987"/>
<sequence>MGPNSVYRRAQAPNSNSTTLKSSQHSRIGTTAPTRQINKSNANATNGTGTRPTSLRAPREPEAHQDEDNDNEDEDDEEEEEVPQSKGTGKRISLVTGALNAVISRGIQRGIEDKELKSLSTGAPGLMRASKYYVRAIDMFMSITYLVSWVMVKSKRFSKHLPDVDGLDIGTMQLSKLEEDRMLVNYKSLIAYCPVIDTFFKFAKHLRAYHEYDVILREVNCVLPYMDAKRI</sequence>
<reference evidence="2 3" key="1">
    <citation type="submission" date="2015-12" db="EMBL/GenBank/DDBJ databases">
        <title>Draft genome sequence of Moniliophthora roreri, the causal agent of frosty pod rot of cacao.</title>
        <authorList>
            <person name="Aime M.C."/>
            <person name="Diaz-Valderrama J.R."/>
            <person name="Kijpornyongpan T."/>
            <person name="Phillips-Mora W."/>
        </authorList>
    </citation>
    <scope>NUCLEOTIDE SEQUENCE [LARGE SCALE GENOMIC DNA]</scope>
    <source>
        <strain evidence="2 3">MCA 2952</strain>
    </source>
</reference>
<comment type="caution">
    <text evidence="2">The sequence shown here is derived from an EMBL/GenBank/DDBJ whole genome shotgun (WGS) entry which is preliminary data.</text>
</comment>
<protein>
    <submittedName>
        <fullName evidence="2">Uncharacterized protein</fullName>
    </submittedName>
</protein>
<proteinExistence type="predicted"/>
<feature type="compositionally biased region" description="Basic and acidic residues" evidence="1">
    <location>
        <begin position="57"/>
        <end position="66"/>
    </location>
</feature>
<evidence type="ECO:0000313" key="3">
    <source>
        <dbReference type="Proteomes" id="UP000054988"/>
    </source>
</evidence>
<dbReference type="EMBL" id="LATX01000767">
    <property type="protein sequence ID" value="KTB45131.1"/>
    <property type="molecule type" value="Genomic_DNA"/>
</dbReference>
<dbReference type="Proteomes" id="UP000054988">
    <property type="component" value="Unassembled WGS sequence"/>
</dbReference>
<evidence type="ECO:0000313" key="2">
    <source>
        <dbReference type="EMBL" id="KTB45131.1"/>
    </source>
</evidence>
<accession>A0A0W0G987</accession>
<gene>
    <name evidence="2" type="ORF">WG66_2292</name>
</gene>
<feature type="region of interest" description="Disordered" evidence="1">
    <location>
        <begin position="1"/>
        <end position="91"/>
    </location>
</feature>
<feature type="compositionally biased region" description="Polar residues" evidence="1">
    <location>
        <begin position="12"/>
        <end position="53"/>
    </location>
</feature>
<feature type="compositionally biased region" description="Acidic residues" evidence="1">
    <location>
        <begin position="67"/>
        <end position="82"/>
    </location>
</feature>